<accession>A0A9P9IH94</accession>
<dbReference type="InterPro" id="IPR051694">
    <property type="entry name" value="Immunoregulatory_rcpt-like"/>
</dbReference>
<keyword evidence="8" id="KW-1185">Reference proteome</keyword>
<evidence type="ECO:0000256" key="4">
    <source>
        <dbReference type="ARBA" id="ARBA00023136"/>
    </source>
</evidence>
<dbReference type="EMBL" id="JAGMUV010000025">
    <property type="protein sequence ID" value="KAH7120586.1"/>
    <property type="molecule type" value="Genomic_DNA"/>
</dbReference>
<dbReference type="Proteomes" id="UP000738349">
    <property type="component" value="Unassembled WGS sequence"/>
</dbReference>
<dbReference type="CDD" id="cd12087">
    <property type="entry name" value="TM_EGFR-like"/>
    <property type="match status" value="1"/>
</dbReference>
<evidence type="ECO:0000256" key="6">
    <source>
        <dbReference type="SAM" id="Phobius"/>
    </source>
</evidence>
<feature type="region of interest" description="Disordered" evidence="5">
    <location>
        <begin position="1"/>
        <end position="29"/>
    </location>
</feature>
<evidence type="ECO:0000256" key="5">
    <source>
        <dbReference type="SAM" id="MobiDB-lite"/>
    </source>
</evidence>
<evidence type="ECO:0000313" key="8">
    <source>
        <dbReference type="Proteomes" id="UP000738349"/>
    </source>
</evidence>
<keyword evidence="4 6" id="KW-0472">Membrane</keyword>
<feature type="region of interest" description="Disordered" evidence="5">
    <location>
        <begin position="213"/>
        <end position="240"/>
    </location>
</feature>
<organism evidence="7 8">
    <name type="scientific">Dactylonectria macrodidyma</name>
    <dbReference type="NCBI Taxonomy" id="307937"/>
    <lineage>
        <taxon>Eukaryota</taxon>
        <taxon>Fungi</taxon>
        <taxon>Dikarya</taxon>
        <taxon>Ascomycota</taxon>
        <taxon>Pezizomycotina</taxon>
        <taxon>Sordariomycetes</taxon>
        <taxon>Hypocreomycetidae</taxon>
        <taxon>Hypocreales</taxon>
        <taxon>Nectriaceae</taxon>
        <taxon>Dactylonectria</taxon>
    </lineage>
</organism>
<feature type="transmembrane region" description="Helical" evidence="6">
    <location>
        <begin position="246"/>
        <end position="269"/>
    </location>
</feature>
<gene>
    <name evidence="7" type="ORF">EDB81DRAFT_891406</name>
</gene>
<keyword evidence="2 6" id="KW-0812">Transmembrane</keyword>
<feature type="compositionally biased region" description="Low complexity" evidence="5">
    <location>
        <begin position="228"/>
        <end position="240"/>
    </location>
</feature>
<comment type="caution">
    <text evidence="7">The sequence shown here is derived from an EMBL/GenBank/DDBJ whole genome shotgun (WGS) entry which is preliminary data.</text>
</comment>
<dbReference type="PANTHER" id="PTHR15549:SF30">
    <property type="entry name" value="MID2 DOMAIN-CONTAINING PROTEIN"/>
    <property type="match status" value="1"/>
</dbReference>
<evidence type="ECO:0000256" key="2">
    <source>
        <dbReference type="ARBA" id="ARBA00022692"/>
    </source>
</evidence>
<evidence type="ECO:0000313" key="7">
    <source>
        <dbReference type="EMBL" id="KAH7120586.1"/>
    </source>
</evidence>
<proteinExistence type="predicted"/>
<sequence>MVSAKDSSTATKTDDESTETDESTKTAKKTTVEQSIIVVTIAVEPLTTTFTPPSSCGHLTQLASPGYALWLDEPQPAIGIKASDCYPSQFMKRYTSLVNESSSIAPLMSPLVCPKGWKTARQWDNGYIACCASGYNLAPPTVTSDTDRPAYGGTCYSPFTVGQTTTVPAYDTENVTATVEWVASSSLDQAYGHVIDGFALDLIVATTTTASTSLETTSEIPSDTPTTSASAAASSSGGSSKLSGGAIAGIVIGCLAVVGIVLSALFLLFRRRKSVPTEKHVGELDGDPHQEFEVHGSPANSGLASSMTATENRYYTGSVPPSEMVSNEVSTMGRPSDAITNPLSPEVAALRNGRSQRAELDSGWKGY</sequence>
<keyword evidence="3 6" id="KW-1133">Transmembrane helix</keyword>
<feature type="compositionally biased region" description="Basic and acidic residues" evidence="5">
    <location>
        <begin position="356"/>
        <end position="367"/>
    </location>
</feature>
<evidence type="ECO:0000256" key="3">
    <source>
        <dbReference type="ARBA" id="ARBA00022989"/>
    </source>
</evidence>
<name>A0A9P9IH94_9HYPO</name>
<dbReference type="GO" id="GO:0071944">
    <property type="term" value="C:cell periphery"/>
    <property type="evidence" value="ECO:0007669"/>
    <property type="project" value="UniProtKB-ARBA"/>
</dbReference>
<reference evidence="7" key="1">
    <citation type="journal article" date="2021" name="Nat. Commun.">
        <title>Genetic determinants of endophytism in the Arabidopsis root mycobiome.</title>
        <authorList>
            <person name="Mesny F."/>
            <person name="Miyauchi S."/>
            <person name="Thiergart T."/>
            <person name="Pickel B."/>
            <person name="Atanasova L."/>
            <person name="Karlsson M."/>
            <person name="Huettel B."/>
            <person name="Barry K.W."/>
            <person name="Haridas S."/>
            <person name="Chen C."/>
            <person name="Bauer D."/>
            <person name="Andreopoulos W."/>
            <person name="Pangilinan J."/>
            <person name="LaButti K."/>
            <person name="Riley R."/>
            <person name="Lipzen A."/>
            <person name="Clum A."/>
            <person name="Drula E."/>
            <person name="Henrissat B."/>
            <person name="Kohler A."/>
            <person name="Grigoriev I.V."/>
            <person name="Martin F.M."/>
            <person name="Hacquard S."/>
        </authorList>
    </citation>
    <scope>NUCLEOTIDE SEQUENCE</scope>
    <source>
        <strain evidence="7">MPI-CAGE-AT-0147</strain>
    </source>
</reference>
<dbReference type="AlphaFoldDB" id="A0A9P9IH94"/>
<dbReference type="PANTHER" id="PTHR15549">
    <property type="entry name" value="PAIRED IMMUNOGLOBULIN-LIKE TYPE 2 RECEPTOR"/>
    <property type="match status" value="1"/>
</dbReference>
<protein>
    <submittedName>
        <fullName evidence="7">Uncharacterized protein</fullName>
    </submittedName>
</protein>
<comment type="subcellular location">
    <subcellularLocation>
        <location evidence="1">Membrane</location>
        <topology evidence="1">Single-pass membrane protein</topology>
    </subcellularLocation>
</comment>
<evidence type="ECO:0000256" key="1">
    <source>
        <dbReference type="ARBA" id="ARBA00004167"/>
    </source>
</evidence>
<dbReference type="GO" id="GO:0016020">
    <property type="term" value="C:membrane"/>
    <property type="evidence" value="ECO:0007669"/>
    <property type="project" value="UniProtKB-SubCell"/>
</dbReference>
<feature type="compositionally biased region" description="Low complexity" evidence="5">
    <location>
        <begin position="1"/>
        <end position="11"/>
    </location>
</feature>
<dbReference type="OrthoDB" id="5985073at2759"/>
<feature type="region of interest" description="Disordered" evidence="5">
    <location>
        <begin position="347"/>
        <end position="367"/>
    </location>
</feature>